<reference evidence="2" key="2">
    <citation type="submission" date="2012-01" db="EMBL/GenBank/DDBJ databases">
        <title>Complete sequence of plasmid 1 of Rahnella aquatilis CIP 78.65.</title>
        <authorList>
            <person name="Lucas S."/>
            <person name="Han J."/>
            <person name="Lapidus A."/>
            <person name="Cheng J.-F."/>
            <person name="Goodwin L."/>
            <person name="Pitluck S."/>
            <person name="Peters L."/>
            <person name="Ovchinnikova G."/>
            <person name="Held B."/>
            <person name="Detter J.C."/>
            <person name="Han C."/>
            <person name="Tapia R."/>
            <person name="Land M."/>
            <person name="Hauser L."/>
            <person name="Kyrpides N."/>
            <person name="Ivanova N."/>
            <person name="Pagani I."/>
            <person name="Sobecky P."/>
            <person name="Martinez R."/>
            <person name="Woyke T."/>
        </authorList>
    </citation>
    <scope>NUCLEOTIDE SEQUENCE [LARGE SCALE GENOMIC DNA]</scope>
    <source>
        <strain evidence="2">ATCC 33071 / DSM 4594 / JCM 1683 / NBRC 105701 / NCIMB 13365 / CIP 78.65</strain>
        <plasmid evidence="2">pRahaq201</plasmid>
    </source>
</reference>
<geneLocation type="plasmid" evidence="1 2">
    <name>pRahaq201</name>
</geneLocation>
<reference evidence="1 2" key="1">
    <citation type="journal article" date="2012" name="J. Bacteriol.">
        <title>Complete Genome Sequence of Rahnella aquatilis CIP 78.65.</title>
        <authorList>
            <person name="Martinez R.J."/>
            <person name="Bruce D."/>
            <person name="Detter C."/>
            <person name="Goodwin L.A."/>
            <person name="Han J."/>
            <person name="Han C.S."/>
            <person name="Held B."/>
            <person name="Land M.L."/>
            <person name="Mikhailova N."/>
            <person name="Nolan M."/>
            <person name="Pennacchio L."/>
            <person name="Pitluck S."/>
            <person name="Tapia R."/>
            <person name="Woyke T."/>
            <person name="Sobecky P.A."/>
        </authorList>
    </citation>
    <scope>NUCLEOTIDE SEQUENCE [LARGE SCALE GENOMIC DNA]</scope>
    <source>
        <strain evidence="2">ATCC 33071 / DSM 4594 / JCM 1683 / NBRC 105701 / NCIMB 13365 / CIP 78.65</strain>
        <plasmid evidence="1">pRahaq201</plasmid>
    </source>
</reference>
<sequence length="62" mass="6793">MEGLQTAALLERIALIVKLATSTDCDHDKREMVAIWIAEMAVAEKEELLAVIFDVNGAGKIH</sequence>
<evidence type="ECO:0000313" key="2">
    <source>
        <dbReference type="Proteomes" id="UP000009010"/>
    </source>
</evidence>
<accession>H2J1H8</accession>
<dbReference type="OrthoDB" id="6505996at2"/>
<dbReference type="RefSeq" id="WP_014341714.1">
    <property type="nucleotide sequence ID" value="NC_016835.1"/>
</dbReference>
<proteinExistence type="predicted"/>
<evidence type="ECO:0000313" key="1">
    <source>
        <dbReference type="EMBL" id="AEX54425.1"/>
    </source>
</evidence>
<dbReference type="AlphaFoldDB" id="H2J1H8"/>
<protein>
    <submittedName>
        <fullName evidence="1">Uncharacterized protein</fullName>
    </submittedName>
</protein>
<name>H2J1H8_RAHAC</name>
<organism evidence="1 2">
    <name type="scientific">Rahnella aquatilis (strain ATCC 33071 / DSM 4594 / JCM 1683 / NBRC 105701 / NCIMB 13365 / CIP 78.65)</name>
    <dbReference type="NCBI Taxonomy" id="745277"/>
    <lineage>
        <taxon>Bacteria</taxon>
        <taxon>Pseudomonadati</taxon>
        <taxon>Pseudomonadota</taxon>
        <taxon>Gammaproteobacteria</taxon>
        <taxon>Enterobacterales</taxon>
        <taxon>Yersiniaceae</taxon>
        <taxon>Rahnella</taxon>
    </lineage>
</organism>
<dbReference type="EMBL" id="CP003245">
    <property type="protein sequence ID" value="AEX54425.1"/>
    <property type="molecule type" value="Genomic_DNA"/>
</dbReference>
<dbReference type="HOGENOM" id="CLU_2900968_0_0_6"/>
<dbReference type="Proteomes" id="UP000009010">
    <property type="component" value="Plasmid pRahaq201"/>
</dbReference>
<dbReference type="KEGG" id="raq:Rahaq2_4700"/>
<keyword evidence="1" id="KW-0614">Plasmid</keyword>
<gene>
    <name evidence="1" type="ordered locus">Rahaq2_4700</name>
</gene>
<keyword evidence="2" id="KW-1185">Reference proteome</keyword>